<dbReference type="InterPro" id="IPR036388">
    <property type="entry name" value="WH-like_DNA-bd_sf"/>
</dbReference>
<dbReference type="EMBL" id="BFAV01000028">
    <property type="protein sequence ID" value="GBF32396.1"/>
    <property type="molecule type" value="Genomic_DNA"/>
</dbReference>
<proteinExistence type="predicted"/>
<dbReference type="FunFam" id="1.10.10.10:FF:000056">
    <property type="entry name" value="IclR family transcriptional regulator"/>
    <property type="match status" value="1"/>
</dbReference>
<accession>A0A2L2XDU4</accession>
<evidence type="ECO:0000256" key="2">
    <source>
        <dbReference type="ARBA" id="ARBA00023125"/>
    </source>
</evidence>
<dbReference type="InterPro" id="IPR029016">
    <property type="entry name" value="GAF-like_dom_sf"/>
</dbReference>
<dbReference type="Proteomes" id="UP000239549">
    <property type="component" value="Unassembled WGS sequence"/>
</dbReference>
<keyword evidence="9" id="KW-1185">Reference proteome</keyword>
<dbReference type="Gene3D" id="1.10.10.10">
    <property type="entry name" value="Winged helix-like DNA-binding domain superfamily/Winged helix DNA-binding domain"/>
    <property type="match status" value="1"/>
</dbReference>
<dbReference type="AlphaFoldDB" id="A0A2L2XDU4"/>
<comment type="function">
    <text evidence="4">May be an activator protein for the gylABX operon.</text>
</comment>
<name>A0A2L2XDU4_9FIRM</name>
<dbReference type="InterPro" id="IPR036390">
    <property type="entry name" value="WH_DNA-bd_sf"/>
</dbReference>
<organism evidence="8 9">
    <name type="scientific">Desulfocucumis palustris</name>
    <dbReference type="NCBI Taxonomy" id="1898651"/>
    <lineage>
        <taxon>Bacteria</taxon>
        <taxon>Bacillati</taxon>
        <taxon>Bacillota</taxon>
        <taxon>Clostridia</taxon>
        <taxon>Eubacteriales</taxon>
        <taxon>Desulfocucumaceae</taxon>
        <taxon>Desulfocucumis</taxon>
    </lineage>
</organism>
<dbReference type="PROSITE" id="PS51077">
    <property type="entry name" value="HTH_ICLR"/>
    <property type="match status" value="1"/>
</dbReference>
<dbReference type="Gene3D" id="3.30.450.40">
    <property type="match status" value="1"/>
</dbReference>
<dbReference type="Pfam" id="PF09339">
    <property type="entry name" value="HTH_IclR"/>
    <property type="match status" value="1"/>
</dbReference>
<keyword evidence="1" id="KW-0805">Transcription regulation</keyword>
<dbReference type="SUPFAM" id="SSF46785">
    <property type="entry name" value="Winged helix' DNA-binding domain"/>
    <property type="match status" value="1"/>
</dbReference>
<dbReference type="GO" id="GO:0045892">
    <property type="term" value="P:negative regulation of DNA-templated transcription"/>
    <property type="evidence" value="ECO:0007669"/>
    <property type="project" value="TreeGrafter"/>
</dbReference>
<dbReference type="GO" id="GO:0003700">
    <property type="term" value="F:DNA-binding transcription factor activity"/>
    <property type="evidence" value="ECO:0007669"/>
    <property type="project" value="TreeGrafter"/>
</dbReference>
<dbReference type="SUPFAM" id="SSF55781">
    <property type="entry name" value="GAF domain-like"/>
    <property type="match status" value="1"/>
</dbReference>
<dbReference type="GO" id="GO:0003677">
    <property type="term" value="F:DNA binding"/>
    <property type="evidence" value="ECO:0007669"/>
    <property type="project" value="UniProtKB-KW"/>
</dbReference>
<dbReference type="Pfam" id="PF01614">
    <property type="entry name" value="IclR_C"/>
    <property type="match status" value="1"/>
</dbReference>
<evidence type="ECO:0000256" key="1">
    <source>
        <dbReference type="ARBA" id="ARBA00023015"/>
    </source>
</evidence>
<evidence type="ECO:0000256" key="5">
    <source>
        <dbReference type="ARBA" id="ARBA00070406"/>
    </source>
</evidence>
<feature type="domain" description="IclR-ED" evidence="7">
    <location>
        <begin position="73"/>
        <end position="256"/>
    </location>
</feature>
<evidence type="ECO:0000259" key="7">
    <source>
        <dbReference type="PROSITE" id="PS51078"/>
    </source>
</evidence>
<dbReference type="PANTHER" id="PTHR30136:SF35">
    <property type="entry name" value="HTH-TYPE TRANSCRIPTIONAL REGULATOR RV1719"/>
    <property type="match status" value="1"/>
</dbReference>
<reference evidence="9" key="1">
    <citation type="submission" date="2018-02" db="EMBL/GenBank/DDBJ databases">
        <title>Genome sequence of Desulfocucumis palustris strain NAW-5.</title>
        <authorList>
            <person name="Watanabe M."/>
            <person name="Kojima H."/>
            <person name="Fukui M."/>
        </authorList>
    </citation>
    <scope>NUCLEOTIDE SEQUENCE [LARGE SCALE GENOMIC DNA]</scope>
    <source>
        <strain evidence="9">NAW-5</strain>
    </source>
</reference>
<evidence type="ECO:0000313" key="9">
    <source>
        <dbReference type="Proteomes" id="UP000239549"/>
    </source>
</evidence>
<evidence type="ECO:0000259" key="6">
    <source>
        <dbReference type="PROSITE" id="PS51077"/>
    </source>
</evidence>
<evidence type="ECO:0000256" key="4">
    <source>
        <dbReference type="ARBA" id="ARBA00058938"/>
    </source>
</evidence>
<dbReference type="PROSITE" id="PS51078">
    <property type="entry name" value="ICLR_ED"/>
    <property type="match status" value="1"/>
</dbReference>
<dbReference type="InterPro" id="IPR014757">
    <property type="entry name" value="Tscrpt_reg_IclR_C"/>
</dbReference>
<dbReference type="PANTHER" id="PTHR30136">
    <property type="entry name" value="HELIX-TURN-HELIX TRANSCRIPTIONAL REGULATOR, ICLR FAMILY"/>
    <property type="match status" value="1"/>
</dbReference>
<protein>
    <recommendedName>
        <fullName evidence="5">Glycerol operon regulatory protein</fullName>
    </recommendedName>
</protein>
<gene>
    <name evidence="8" type="ORF">DCCM_0590</name>
</gene>
<dbReference type="InterPro" id="IPR050707">
    <property type="entry name" value="HTH_MetabolicPath_Reg"/>
</dbReference>
<feature type="domain" description="HTH iclR-type" evidence="6">
    <location>
        <begin position="10"/>
        <end position="72"/>
    </location>
</feature>
<dbReference type="SMART" id="SM00346">
    <property type="entry name" value="HTH_ICLR"/>
    <property type="match status" value="1"/>
</dbReference>
<comment type="caution">
    <text evidence="8">The sequence shown here is derived from an EMBL/GenBank/DDBJ whole genome shotgun (WGS) entry which is preliminary data.</text>
</comment>
<dbReference type="InterPro" id="IPR005471">
    <property type="entry name" value="Tscrpt_reg_IclR_N"/>
</dbReference>
<sequence length="259" mass="28895">MLLMSKTQKVQSIERALSILECFSINETALSILEISEKIDLPRPTIARLVYTLESRGYLMRKGSSKKYSLGMSLFRLGTIVQNSIQLSTVARPILKKLQAISNETVYLDVIDGNYRLCVLSFESNHTIRSVVPVGQRSPLHAGSDGKVLLAYQPEKYINDFIQNSYLKSFTANTITDPERLKKELSIIREKGYSLSYAEYSPDSAGISSPVWDGTGNVVAAISLSLPQYRATEDTVKIYIRELQKASQALSRQLGADMD</sequence>
<keyword evidence="3" id="KW-0804">Transcription</keyword>
<evidence type="ECO:0000256" key="3">
    <source>
        <dbReference type="ARBA" id="ARBA00023163"/>
    </source>
</evidence>
<evidence type="ECO:0000313" key="8">
    <source>
        <dbReference type="EMBL" id="GBF32396.1"/>
    </source>
</evidence>
<keyword evidence="2" id="KW-0238">DNA-binding</keyword>